<dbReference type="InterPro" id="IPR053088">
    <property type="entry name" value="Beta-glucosidase/SUN-like"/>
</dbReference>
<dbReference type="OrthoDB" id="5554151at2759"/>
<dbReference type="Pfam" id="PF03856">
    <property type="entry name" value="SUN"/>
    <property type="match status" value="1"/>
</dbReference>
<accession>U4L7C5</accession>
<dbReference type="OMA" id="GWAMHYD"/>
<evidence type="ECO:0000313" key="4">
    <source>
        <dbReference type="Proteomes" id="UP000018144"/>
    </source>
</evidence>
<dbReference type="InterPro" id="IPR005556">
    <property type="entry name" value="SUN"/>
</dbReference>
<dbReference type="PANTHER" id="PTHR31654:SF0">
    <property type="entry name" value="SECRETED BETA-GLUCOSIDASE ADG3-RELATED"/>
    <property type="match status" value="1"/>
</dbReference>
<sequence length="320" mass="34596">MMGLREFLVAGVLAVNAFVSAHVVDNGTTITTSLRYNVTTANLLEKRMEHSSIHCALPDHPDIIAVTRTLGNDGWAQSYDRPCSSGNWCPYACASGKLMNQWNPASVAYVHPDMEQGGLYCGEDGIAHIPFPDRDFCVEAPAKLATRNLLDNHVMICQTVLPGDEGMRIPNRIEPGQSLGLGVPDSHYWAGTSASLYINYPGVEVDDACVWGNNTFRAGNWAPYTLGLSMREDGEIFANLGWNPIWLEPTTPFRNEVPPFGARIICEGVGCHDTPCEINPANGVNQVIAGSNGLIGVGGAAACIVTAPQTAELRMELFYN</sequence>
<evidence type="ECO:0000313" key="3">
    <source>
        <dbReference type="EMBL" id="CCX12524.1"/>
    </source>
</evidence>
<dbReference type="EMBL" id="HF935719">
    <property type="protein sequence ID" value="CCX12524.1"/>
    <property type="molecule type" value="Genomic_DNA"/>
</dbReference>
<name>U4L7C5_PYROM</name>
<dbReference type="eggNOG" id="ENOG502QWHV">
    <property type="taxonomic scope" value="Eukaryota"/>
</dbReference>
<keyword evidence="2" id="KW-0732">Signal</keyword>
<proteinExistence type="inferred from homology"/>
<feature type="chain" id="PRO_5004651174" evidence="2">
    <location>
        <begin position="22"/>
        <end position="320"/>
    </location>
</feature>
<dbReference type="PANTHER" id="PTHR31654">
    <property type="entry name" value="SECRETED BETA-GLUCOSIDASE ADG3-RELATED"/>
    <property type="match status" value="1"/>
</dbReference>
<dbReference type="STRING" id="1076935.U4L7C5"/>
<organism evidence="3 4">
    <name type="scientific">Pyronema omphalodes (strain CBS 100304)</name>
    <name type="common">Pyronema confluens</name>
    <dbReference type="NCBI Taxonomy" id="1076935"/>
    <lineage>
        <taxon>Eukaryota</taxon>
        <taxon>Fungi</taxon>
        <taxon>Dikarya</taxon>
        <taxon>Ascomycota</taxon>
        <taxon>Pezizomycotina</taxon>
        <taxon>Pezizomycetes</taxon>
        <taxon>Pezizales</taxon>
        <taxon>Pyronemataceae</taxon>
        <taxon>Pyronema</taxon>
    </lineage>
</organism>
<comment type="similarity">
    <text evidence="1">Belongs to the SUN family.</text>
</comment>
<keyword evidence="4" id="KW-1185">Reference proteome</keyword>
<feature type="signal peptide" evidence="2">
    <location>
        <begin position="1"/>
        <end position="21"/>
    </location>
</feature>
<evidence type="ECO:0000256" key="1">
    <source>
        <dbReference type="ARBA" id="ARBA00010579"/>
    </source>
</evidence>
<evidence type="ECO:0000256" key="2">
    <source>
        <dbReference type="SAM" id="SignalP"/>
    </source>
</evidence>
<dbReference type="Proteomes" id="UP000018144">
    <property type="component" value="Unassembled WGS sequence"/>
</dbReference>
<reference evidence="3 4" key="1">
    <citation type="journal article" date="2013" name="PLoS Genet.">
        <title>The genome and development-dependent transcriptomes of Pyronema confluens: a window into fungal evolution.</title>
        <authorList>
            <person name="Traeger S."/>
            <person name="Altegoer F."/>
            <person name="Freitag M."/>
            <person name="Gabaldon T."/>
            <person name="Kempken F."/>
            <person name="Kumar A."/>
            <person name="Marcet-Houben M."/>
            <person name="Poggeler S."/>
            <person name="Stajich J.E."/>
            <person name="Nowrousian M."/>
        </authorList>
    </citation>
    <scope>NUCLEOTIDE SEQUENCE [LARGE SCALE GENOMIC DNA]</scope>
    <source>
        <strain evidence="4">CBS 100304</strain>
        <tissue evidence="3">Vegetative mycelium</tissue>
    </source>
</reference>
<dbReference type="AlphaFoldDB" id="U4L7C5"/>
<protein>
    <submittedName>
        <fullName evidence="3">Similar to Uncharacterized protein YMR244W acc. no. Q04018</fullName>
    </submittedName>
</protein>
<gene>
    <name evidence="3" type="ORF">PCON_12118</name>
</gene>